<dbReference type="Proteomes" id="UP000762676">
    <property type="component" value="Unassembled WGS sequence"/>
</dbReference>
<protein>
    <submittedName>
        <fullName evidence="1">Uncharacterized protein</fullName>
    </submittedName>
</protein>
<dbReference type="EMBL" id="BMAT01004401">
    <property type="protein sequence ID" value="GFR72698.1"/>
    <property type="molecule type" value="Genomic_DNA"/>
</dbReference>
<evidence type="ECO:0000313" key="2">
    <source>
        <dbReference type="Proteomes" id="UP000762676"/>
    </source>
</evidence>
<proteinExistence type="predicted"/>
<keyword evidence="2" id="KW-1185">Reference proteome</keyword>
<reference evidence="1 2" key="1">
    <citation type="journal article" date="2021" name="Elife">
        <title>Chloroplast acquisition without the gene transfer in kleptoplastic sea slugs, Plakobranchus ocellatus.</title>
        <authorList>
            <person name="Maeda T."/>
            <person name="Takahashi S."/>
            <person name="Yoshida T."/>
            <person name="Shimamura S."/>
            <person name="Takaki Y."/>
            <person name="Nagai Y."/>
            <person name="Toyoda A."/>
            <person name="Suzuki Y."/>
            <person name="Arimoto A."/>
            <person name="Ishii H."/>
            <person name="Satoh N."/>
            <person name="Nishiyama T."/>
            <person name="Hasebe M."/>
            <person name="Maruyama T."/>
            <person name="Minagawa J."/>
            <person name="Obokata J."/>
            <person name="Shigenobu S."/>
        </authorList>
    </citation>
    <scope>NUCLEOTIDE SEQUENCE [LARGE SCALE GENOMIC DNA]</scope>
</reference>
<organism evidence="1 2">
    <name type="scientific">Elysia marginata</name>
    <dbReference type="NCBI Taxonomy" id="1093978"/>
    <lineage>
        <taxon>Eukaryota</taxon>
        <taxon>Metazoa</taxon>
        <taxon>Spiralia</taxon>
        <taxon>Lophotrochozoa</taxon>
        <taxon>Mollusca</taxon>
        <taxon>Gastropoda</taxon>
        <taxon>Heterobranchia</taxon>
        <taxon>Euthyneura</taxon>
        <taxon>Panpulmonata</taxon>
        <taxon>Sacoglossa</taxon>
        <taxon>Placobranchoidea</taxon>
        <taxon>Plakobranchidae</taxon>
        <taxon>Elysia</taxon>
    </lineage>
</organism>
<evidence type="ECO:0000313" key="1">
    <source>
        <dbReference type="EMBL" id="GFR72698.1"/>
    </source>
</evidence>
<accession>A0AAV4FH08</accession>
<dbReference type="AlphaFoldDB" id="A0AAV4FH08"/>
<gene>
    <name evidence="1" type="ORF">ElyMa_002119800</name>
</gene>
<sequence length="261" mass="27632">MPLRILTKWLAPKANLSNLNKDNDNRLLGFGGFGQAGFGGPVSGVYGSPYHSAGFPAGRQSSRGSKLSARIQFFSTTKAGKAFVVFTERARVEDGCSVENFGDILTREKLEREENRGLGRPLGMQGGFGYRPGYGNRLGYSGQLGYGSGFGYGGYGGSFGSMYGMGLGVGAGFGMGSMGLFADDSPLTEDGVVTELDITAGALTSAVVDDVGFDDLSELAGRGLLICSDIEYDWDWNARCIEPTFSCCALKYDNVGLTLVQ</sequence>
<name>A0AAV4FH08_9GAST</name>
<comment type="caution">
    <text evidence="1">The sequence shown here is derived from an EMBL/GenBank/DDBJ whole genome shotgun (WGS) entry which is preliminary data.</text>
</comment>